<reference evidence="2" key="1">
    <citation type="journal article" date="2019" name="Int. J. Syst. Evol. Microbiol.">
        <title>The Global Catalogue of Microorganisms (GCM) 10K type strain sequencing project: providing services to taxonomists for standard genome sequencing and annotation.</title>
        <authorList>
            <consortium name="The Broad Institute Genomics Platform"/>
            <consortium name="The Broad Institute Genome Sequencing Center for Infectious Disease"/>
            <person name="Wu L."/>
            <person name="Ma J."/>
        </authorList>
    </citation>
    <scope>NUCLEOTIDE SEQUENCE [LARGE SCALE GENOMIC DNA]</scope>
    <source>
        <strain evidence="2">NBRC 101365</strain>
    </source>
</reference>
<accession>A0ABQ6CZ72</accession>
<name>A0ABQ6CZ72_9HYPH</name>
<comment type="caution">
    <text evidence="1">The sequence shown here is derived from an EMBL/GenBank/DDBJ whole genome shotgun (WGS) entry which is preliminary data.</text>
</comment>
<protein>
    <submittedName>
        <fullName evidence="1">Uncharacterized protein</fullName>
    </submittedName>
</protein>
<proteinExistence type="predicted"/>
<gene>
    <name evidence="1" type="ORF">GCM10007874_65620</name>
</gene>
<dbReference type="Proteomes" id="UP001156882">
    <property type="component" value="Unassembled WGS sequence"/>
</dbReference>
<organism evidence="1 2">
    <name type="scientific">Labrys miyagiensis</name>
    <dbReference type="NCBI Taxonomy" id="346912"/>
    <lineage>
        <taxon>Bacteria</taxon>
        <taxon>Pseudomonadati</taxon>
        <taxon>Pseudomonadota</taxon>
        <taxon>Alphaproteobacteria</taxon>
        <taxon>Hyphomicrobiales</taxon>
        <taxon>Xanthobacteraceae</taxon>
        <taxon>Labrys</taxon>
    </lineage>
</organism>
<evidence type="ECO:0000313" key="2">
    <source>
        <dbReference type="Proteomes" id="UP001156882"/>
    </source>
</evidence>
<sequence>MHPEFAETTDGRKIFYWNLDGAVGLNGKNSFDDVLFVQWCMYKASKWPGIDHLAQIEDFDTKGKTLRGAFARVNINGRCSGLKDDPLLDQINLLQALTQGPMDGRVNPIQGSARYTGLGGIRYVYLVIWLNNILKQVHPKEYPRLDLMPEFAFQLGPQVKPVFWED</sequence>
<dbReference type="EMBL" id="BSPC01000075">
    <property type="protein sequence ID" value="GLS23541.1"/>
    <property type="molecule type" value="Genomic_DNA"/>
</dbReference>
<dbReference type="RefSeq" id="WP_284316473.1">
    <property type="nucleotide sequence ID" value="NZ_BSPC01000075.1"/>
</dbReference>
<keyword evidence="2" id="KW-1185">Reference proteome</keyword>
<evidence type="ECO:0000313" key="1">
    <source>
        <dbReference type="EMBL" id="GLS23541.1"/>
    </source>
</evidence>